<dbReference type="Gene3D" id="1.25.10.10">
    <property type="entry name" value="Leucine-rich Repeat Variant"/>
    <property type="match status" value="1"/>
</dbReference>
<dbReference type="EMBL" id="CAJOBI010327222">
    <property type="protein sequence ID" value="CAF5193539.1"/>
    <property type="molecule type" value="Genomic_DNA"/>
</dbReference>
<evidence type="ECO:0000313" key="1">
    <source>
        <dbReference type="EMBL" id="CAF5193539.1"/>
    </source>
</evidence>
<evidence type="ECO:0000313" key="2">
    <source>
        <dbReference type="Proteomes" id="UP000676336"/>
    </source>
</evidence>
<name>A0A8S3I8C0_9BILA</name>
<reference evidence="1" key="1">
    <citation type="submission" date="2021-02" db="EMBL/GenBank/DDBJ databases">
        <authorList>
            <person name="Nowell W R."/>
        </authorList>
    </citation>
    <scope>NUCLEOTIDE SEQUENCE</scope>
</reference>
<comment type="caution">
    <text evidence="1">The sequence shown here is derived from an EMBL/GenBank/DDBJ whole genome shotgun (WGS) entry which is preliminary data.</text>
</comment>
<dbReference type="Proteomes" id="UP000676336">
    <property type="component" value="Unassembled WGS sequence"/>
</dbReference>
<proteinExistence type="predicted"/>
<accession>A0A8S3I8C0</accession>
<dbReference type="AlphaFoldDB" id="A0A8S3I8C0"/>
<feature type="non-terminal residue" evidence="1">
    <location>
        <position position="1"/>
    </location>
</feature>
<organism evidence="1 2">
    <name type="scientific">Rotaria magnacalcarata</name>
    <dbReference type="NCBI Taxonomy" id="392030"/>
    <lineage>
        <taxon>Eukaryota</taxon>
        <taxon>Metazoa</taxon>
        <taxon>Spiralia</taxon>
        <taxon>Gnathifera</taxon>
        <taxon>Rotifera</taxon>
        <taxon>Eurotatoria</taxon>
        <taxon>Bdelloidea</taxon>
        <taxon>Philodinida</taxon>
        <taxon>Philodinidae</taxon>
        <taxon>Rotaria</taxon>
    </lineage>
</organism>
<protein>
    <submittedName>
        <fullName evidence="1">Uncharacterized protein</fullName>
    </submittedName>
</protein>
<dbReference type="InterPro" id="IPR011989">
    <property type="entry name" value="ARM-like"/>
</dbReference>
<gene>
    <name evidence="1" type="ORF">SMN809_LOCUS73122</name>
</gene>
<sequence>AEMVYNKFGIQSISRCLPVILKIVTKIRKSINVPFHFDQSIIEFINNIFYMLNAFIDSKTCSAIGRDFCLDRVPKFVDEVNGCNWTSQFIVSGVPELLRVIATVPNLSDNDKNNSSKIN</sequence>